<evidence type="ECO:0000313" key="3">
    <source>
        <dbReference type="Proteomes" id="UP001163203"/>
    </source>
</evidence>
<dbReference type="Gene3D" id="1.10.10.10">
    <property type="entry name" value="Winged helix-like DNA-binding domain superfamily/Winged helix DNA-binding domain"/>
    <property type="match status" value="1"/>
</dbReference>
<accession>A0ABY7B6E4</accession>
<protein>
    <submittedName>
        <fullName evidence="2">Helix-turn-helix domain-containing protein</fullName>
    </submittedName>
</protein>
<keyword evidence="3" id="KW-1185">Reference proteome</keyword>
<gene>
    <name evidence="2" type="ORF">ORV05_09145</name>
</gene>
<evidence type="ECO:0000313" key="2">
    <source>
        <dbReference type="EMBL" id="WAL67916.1"/>
    </source>
</evidence>
<dbReference type="CDD" id="cd00090">
    <property type="entry name" value="HTH_ARSR"/>
    <property type="match status" value="1"/>
</dbReference>
<dbReference type="InterPro" id="IPR001845">
    <property type="entry name" value="HTH_ArsR_DNA-bd_dom"/>
</dbReference>
<dbReference type="Pfam" id="PF12840">
    <property type="entry name" value="HTH_20"/>
    <property type="match status" value="1"/>
</dbReference>
<dbReference type="InterPro" id="IPR011991">
    <property type="entry name" value="ArsR-like_HTH"/>
</dbReference>
<name>A0ABY7B6E4_9PSEU</name>
<dbReference type="InterPro" id="IPR036390">
    <property type="entry name" value="WH_DNA-bd_sf"/>
</dbReference>
<dbReference type="Proteomes" id="UP001163203">
    <property type="component" value="Chromosome"/>
</dbReference>
<sequence length="195" mass="21279">MTELPPRMRVRDVELMRALAHPLRSALLNYLLAVGPRTASECAVAVDSTASNCSWHLRQLAGWGLVERVDATDGRERPWRATQVGLDFDELGTDPSVQAAQLAVLGTNVATDQALTQRFVDTVGDLESDWRNAAAMNTYSLRVTPTELEELTAAIDALLRPYVTTIRTGAPAAARPVHASWRAFLRIEADGKPSS</sequence>
<dbReference type="RefSeq" id="WP_268758011.1">
    <property type="nucleotide sequence ID" value="NZ_CP113836.1"/>
</dbReference>
<dbReference type="SMART" id="SM00418">
    <property type="entry name" value="HTH_ARSR"/>
    <property type="match status" value="1"/>
</dbReference>
<reference evidence="2" key="1">
    <citation type="submission" date="2022-11" db="EMBL/GenBank/DDBJ databases">
        <authorList>
            <person name="Mo P."/>
        </authorList>
    </citation>
    <scope>NUCLEOTIDE SEQUENCE</scope>
    <source>
        <strain evidence="2">HUAS 11-8</strain>
    </source>
</reference>
<feature type="domain" description="HTH arsR-type" evidence="1">
    <location>
        <begin position="14"/>
        <end position="93"/>
    </location>
</feature>
<dbReference type="EMBL" id="CP113836">
    <property type="protein sequence ID" value="WAL67916.1"/>
    <property type="molecule type" value="Genomic_DNA"/>
</dbReference>
<dbReference type="InterPro" id="IPR036388">
    <property type="entry name" value="WH-like_DNA-bd_sf"/>
</dbReference>
<dbReference type="SUPFAM" id="SSF46785">
    <property type="entry name" value="Winged helix' DNA-binding domain"/>
    <property type="match status" value="1"/>
</dbReference>
<evidence type="ECO:0000259" key="1">
    <source>
        <dbReference type="SMART" id="SM00418"/>
    </source>
</evidence>
<proteinExistence type="predicted"/>
<organism evidence="2 3">
    <name type="scientific">Amycolatopsis cynarae</name>
    <dbReference type="NCBI Taxonomy" id="2995223"/>
    <lineage>
        <taxon>Bacteria</taxon>
        <taxon>Bacillati</taxon>
        <taxon>Actinomycetota</taxon>
        <taxon>Actinomycetes</taxon>
        <taxon>Pseudonocardiales</taxon>
        <taxon>Pseudonocardiaceae</taxon>
        <taxon>Amycolatopsis</taxon>
    </lineage>
</organism>